<dbReference type="RefSeq" id="WP_101714387.1">
    <property type="nucleotide sequence ID" value="NZ_CP026100.1"/>
</dbReference>
<evidence type="ECO:0000313" key="1">
    <source>
        <dbReference type="EMBL" id="AYV46279.1"/>
    </source>
</evidence>
<accession>A0A2N5CQB5</accession>
<dbReference type="KEGG" id="cfh:C1707_08425"/>
<evidence type="ECO:0000313" key="4">
    <source>
        <dbReference type="Proteomes" id="UP000281192"/>
    </source>
</evidence>
<reference evidence="1 4" key="2">
    <citation type="submission" date="2018-01" db="EMBL/GenBank/DDBJ databases">
        <title>Complete genome sequence of Caulobacter flavus RHGG3.</title>
        <authorList>
            <person name="Yang E."/>
        </authorList>
    </citation>
    <scope>NUCLEOTIDE SEQUENCE [LARGE SCALE GENOMIC DNA]</scope>
    <source>
        <strain evidence="1 4">RHGG3</strain>
    </source>
</reference>
<organism evidence="2 3">
    <name type="scientific">Caulobacter flavus</name>
    <dbReference type="NCBI Taxonomy" id="1679497"/>
    <lineage>
        <taxon>Bacteria</taxon>
        <taxon>Pseudomonadati</taxon>
        <taxon>Pseudomonadota</taxon>
        <taxon>Alphaproteobacteria</taxon>
        <taxon>Caulobacterales</taxon>
        <taxon>Caulobacteraceae</taxon>
        <taxon>Caulobacter</taxon>
    </lineage>
</organism>
<sequence>MTKEEIDQQLDEMTAEAATKADGGLKPGLLYLNANLYGTEVRTETLSAKRGQRYRGLRVFVARAYETEIITRAEVEKRGLEVGEYEDLELAPARVAIA</sequence>
<dbReference type="Proteomes" id="UP000281192">
    <property type="component" value="Chromosome"/>
</dbReference>
<proteinExistence type="predicted"/>
<protein>
    <submittedName>
        <fullName evidence="2">Uncharacterized protein</fullName>
    </submittedName>
</protein>
<reference evidence="2 3" key="1">
    <citation type="submission" date="2017-12" db="EMBL/GenBank/DDBJ databases">
        <title>The genome sequence of Caulobacter flavus CGMCC1 15093.</title>
        <authorList>
            <person name="Gao J."/>
            <person name="Mao X."/>
            <person name="Sun J."/>
        </authorList>
    </citation>
    <scope>NUCLEOTIDE SEQUENCE [LARGE SCALE GENOMIC DNA]</scope>
    <source>
        <strain evidence="2 3">CGMCC1 15093</strain>
    </source>
</reference>
<keyword evidence="4" id="KW-1185">Reference proteome</keyword>
<dbReference type="EMBL" id="CP026100">
    <property type="protein sequence ID" value="AYV46279.1"/>
    <property type="molecule type" value="Genomic_DNA"/>
</dbReference>
<dbReference type="AlphaFoldDB" id="A0A2N5CQB5"/>
<evidence type="ECO:0000313" key="2">
    <source>
        <dbReference type="EMBL" id="PLR09999.1"/>
    </source>
</evidence>
<name>A0A2N5CQB5_9CAUL</name>
<dbReference type="Proteomes" id="UP000234483">
    <property type="component" value="Unassembled WGS sequence"/>
</dbReference>
<gene>
    <name evidence="1" type="ORF">C1707_08425</name>
    <name evidence="2" type="ORF">CFHF_18090</name>
</gene>
<dbReference type="EMBL" id="PJRQ01000039">
    <property type="protein sequence ID" value="PLR09999.1"/>
    <property type="molecule type" value="Genomic_DNA"/>
</dbReference>
<evidence type="ECO:0000313" key="3">
    <source>
        <dbReference type="Proteomes" id="UP000234483"/>
    </source>
</evidence>